<gene>
    <name evidence="1" type="ORF">BD626DRAFT_566511</name>
</gene>
<keyword evidence="2" id="KW-1185">Reference proteome</keyword>
<protein>
    <recommendedName>
        <fullName evidence="3">Protein kinase domain-containing protein</fullName>
    </recommendedName>
</protein>
<evidence type="ECO:0000313" key="1">
    <source>
        <dbReference type="EMBL" id="TRM65863.1"/>
    </source>
</evidence>
<sequence>MSLLDVHWDTGIQKMWCLSRNAHPVPEHLRAAFVRPLIPGERRGKPRVYVAEFGLVDSCSHHPVILKFAWNEAERAGLDRELAFYENELLLLQGRVVPTVYGYFDGSDASSGRGCSVLVMEYCASGPARSVEYHHPDVQSVLARILSTNISVYELLEDEHFVRTSCGDLRVVGFARAKKADVQAKAANSAPTSSNSSYSQDPRYCSRYGHPLAVCATIGLTAQRAGVNALRYETDDSTF</sequence>
<dbReference type="Proteomes" id="UP000320762">
    <property type="component" value="Unassembled WGS sequence"/>
</dbReference>
<comment type="caution">
    <text evidence="1">The sequence shown here is derived from an EMBL/GenBank/DDBJ whole genome shotgun (WGS) entry which is preliminary data.</text>
</comment>
<evidence type="ECO:0008006" key="3">
    <source>
        <dbReference type="Google" id="ProtNLM"/>
    </source>
</evidence>
<evidence type="ECO:0000313" key="2">
    <source>
        <dbReference type="Proteomes" id="UP000320762"/>
    </source>
</evidence>
<name>A0A550CM28_9AGAR</name>
<dbReference type="EMBL" id="VDMD01000004">
    <property type="protein sequence ID" value="TRM65863.1"/>
    <property type="molecule type" value="Genomic_DNA"/>
</dbReference>
<proteinExistence type="predicted"/>
<dbReference type="AlphaFoldDB" id="A0A550CM28"/>
<dbReference type="STRING" id="97359.A0A550CM28"/>
<reference evidence="1 2" key="1">
    <citation type="journal article" date="2019" name="New Phytol.">
        <title>Comparative genomics reveals unique wood-decay strategies and fruiting body development in the Schizophyllaceae.</title>
        <authorList>
            <person name="Almasi E."/>
            <person name="Sahu N."/>
            <person name="Krizsan K."/>
            <person name="Balint B."/>
            <person name="Kovacs G.M."/>
            <person name="Kiss B."/>
            <person name="Cseklye J."/>
            <person name="Drula E."/>
            <person name="Henrissat B."/>
            <person name="Nagy I."/>
            <person name="Chovatia M."/>
            <person name="Adam C."/>
            <person name="LaButti K."/>
            <person name="Lipzen A."/>
            <person name="Riley R."/>
            <person name="Grigoriev I.V."/>
            <person name="Nagy L.G."/>
        </authorList>
    </citation>
    <scope>NUCLEOTIDE SEQUENCE [LARGE SCALE GENOMIC DNA]</scope>
    <source>
        <strain evidence="1 2">NL-1724</strain>
    </source>
</reference>
<organism evidence="1 2">
    <name type="scientific">Schizophyllum amplum</name>
    <dbReference type="NCBI Taxonomy" id="97359"/>
    <lineage>
        <taxon>Eukaryota</taxon>
        <taxon>Fungi</taxon>
        <taxon>Dikarya</taxon>
        <taxon>Basidiomycota</taxon>
        <taxon>Agaricomycotina</taxon>
        <taxon>Agaricomycetes</taxon>
        <taxon>Agaricomycetidae</taxon>
        <taxon>Agaricales</taxon>
        <taxon>Schizophyllaceae</taxon>
        <taxon>Schizophyllum</taxon>
    </lineage>
</organism>
<accession>A0A550CM28</accession>
<dbReference type="OrthoDB" id="3182995at2759"/>